<gene>
    <name evidence="2" type="ORF">ElyMa_005643000</name>
</gene>
<feature type="domain" description="PiggyBac transposable element-derived protein" evidence="1">
    <location>
        <begin position="7"/>
        <end position="93"/>
    </location>
</feature>
<evidence type="ECO:0000259" key="1">
    <source>
        <dbReference type="Pfam" id="PF13843"/>
    </source>
</evidence>
<evidence type="ECO:0000313" key="2">
    <source>
        <dbReference type="EMBL" id="GFR69946.1"/>
    </source>
</evidence>
<protein>
    <submittedName>
        <fullName evidence="2">PiggyBac transposable element-derived protein 4</fullName>
    </submittedName>
</protein>
<name>A0AAV4FAB3_9GAST</name>
<reference evidence="2 3" key="1">
    <citation type="journal article" date="2021" name="Elife">
        <title>Chloroplast acquisition without the gene transfer in kleptoplastic sea slugs, Plakobranchus ocellatus.</title>
        <authorList>
            <person name="Maeda T."/>
            <person name="Takahashi S."/>
            <person name="Yoshida T."/>
            <person name="Shimamura S."/>
            <person name="Takaki Y."/>
            <person name="Nagai Y."/>
            <person name="Toyoda A."/>
            <person name="Suzuki Y."/>
            <person name="Arimoto A."/>
            <person name="Ishii H."/>
            <person name="Satoh N."/>
            <person name="Nishiyama T."/>
            <person name="Hasebe M."/>
            <person name="Maruyama T."/>
            <person name="Minagawa J."/>
            <person name="Obokata J."/>
            <person name="Shigenobu S."/>
        </authorList>
    </citation>
    <scope>NUCLEOTIDE SEQUENCE [LARGE SCALE GENOMIC DNA]</scope>
</reference>
<dbReference type="EMBL" id="BMAT01011286">
    <property type="protein sequence ID" value="GFR69946.1"/>
    <property type="molecule type" value="Genomic_DNA"/>
</dbReference>
<accession>A0AAV4FAB3</accession>
<evidence type="ECO:0000313" key="3">
    <source>
        <dbReference type="Proteomes" id="UP000762676"/>
    </source>
</evidence>
<proteinExistence type="predicted"/>
<keyword evidence="3" id="KW-1185">Reference proteome</keyword>
<comment type="caution">
    <text evidence="2">The sequence shown here is derived from an EMBL/GenBank/DDBJ whole genome shotgun (WGS) entry which is preliminary data.</text>
</comment>
<dbReference type="PANTHER" id="PTHR46599">
    <property type="entry name" value="PIGGYBAC TRANSPOSABLE ELEMENT-DERIVED PROTEIN 4"/>
    <property type="match status" value="1"/>
</dbReference>
<dbReference type="InterPro" id="IPR029526">
    <property type="entry name" value="PGBD"/>
</dbReference>
<dbReference type="PANTHER" id="PTHR46599:SF3">
    <property type="entry name" value="PIGGYBAC TRANSPOSABLE ELEMENT-DERIVED PROTEIN 4"/>
    <property type="match status" value="1"/>
</dbReference>
<sequence length="107" mass="11818">MSRTGKEVMHLMLPLLGKGYRLFIDNWYTSADLLETLHSHQTSCCGTLRANRSPLCLRQVRVEKGDTESCTSGVILAQKFVDKRDVYMISTCHPPGPSGGGLKPPVI</sequence>
<dbReference type="Proteomes" id="UP000762676">
    <property type="component" value="Unassembled WGS sequence"/>
</dbReference>
<dbReference type="AlphaFoldDB" id="A0AAV4FAB3"/>
<dbReference type="Pfam" id="PF13843">
    <property type="entry name" value="DDE_Tnp_1_7"/>
    <property type="match status" value="1"/>
</dbReference>
<organism evidence="2 3">
    <name type="scientific">Elysia marginata</name>
    <dbReference type="NCBI Taxonomy" id="1093978"/>
    <lineage>
        <taxon>Eukaryota</taxon>
        <taxon>Metazoa</taxon>
        <taxon>Spiralia</taxon>
        <taxon>Lophotrochozoa</taxon>
        <taxon>Mollusca</taxon>
        <taxon>Gastropoda</taxon>
        <taxon>Heterobranchia</taxon>
        <taxon>Euthyneura</taxon>
        <taxon>Panpulmonata</taxon>
        <taxon>Sacoglossa</taxon>
        <taxon>Placobranchoidea</taxon>
        <taxon>Plakobranchidae</taxon>
        <taxon>Elysia</taxon>
    </lineage>
</organism>